<accession>A0A9Q3HV25</accession>
<keyword evidence="2" id="KW-1185">Reference proteome</keyword>
<dbReference type="EMBL" id="AVOT02025868">
    <property type="protein sequence ID" value="MBW0517347.1"/>
    <property type="molecule type" value="Genomic_DNA"/>
</dbReference>
<evidence type="ECO:0000313" key="1">
    <source>
        <dbReference type="EMBL" id="MBW0517347.1"/>
    </source>
</evidence>
<protein>
    <submittedName>
        <fullName evidence="1">Uncharacterized protein</fullName>
    </submittedName>
</protein>
<comment type="caution">
    <text evidence="1">The sequence shown here is derived from an EMBL/GenBank/DDBJ whole genome shotgun (WGS) entry which is preliminary data.</text>
</comment>
<proteinExistence type="predicted"/>
<evidence type="ECO:0000313" key="2">
    <source>
        <dbReference type="Proteomes" id="UP000765509"/>
    </source>
</evidence>
<reference evidence="1" key="1">
    <citation type="submission" date="2021-03" db="EMBL/GenBank/DDBJ databases">
        <title>Draft genome sequence of rust myrtle Austropuccinia psidii MF-1, a brazilian biotype.</title>
        <authorList>
            <person name="Quecine M.C."/>
            <person name="Pachon D.M.R."/>
            <person name="Bonatelli M.L."/>
            <person name="Correr F.H."/>
            <person name="Franceschini L.M."/>
            <person name="Leite T.F."/>
            <person name="Margarido G.R.A."/>
            <person name="Almeida C.A."/>
            <person name="Ferrarezi J.A."/>
            <person name="Labate C.A."/>
        </authorList>
    </citation>
    <scope>NUCLEOTIDE SEQUENCE</scope>
    <source>
        <strain evidence="1">MF-1</strain>
    </source>
</reference>
<name>A0A9Q3HV25_9BASI</name>
<dbReference type="AlphaFoldDB" id="A0A9Q3HV25"/>
<organism evidence="1 2">
    <name type="scientific">Austropuccinia psidii MF-1</name>
    <dbReference type="NCBI Taxonomy" id="1389203"/>
    <lineage>
        <taxon>Eukaryota</taxon>
        <taxon>Fungi</taxon>
        <taxon>Dikarya</taxon>
        <taxon>Basidiomycota</taxon>
        <taxon>Pucciniomycotina</taxon>
        <taxon>Pucciniomycetes</taxon>
        <taxon>Pucciniales</taxon>
        <taxon>Sphaerophragmiaceae</taxon>
        <taxon>Austropuccinia</taxon>
    </lineage>
</organism>
<sequence>MPTHMHEFASEPPTNHLLQWQRITLRPRYASTPPTHLCNHPSLCFHPPHPLFRTLMICLQYRPSISSLTHPYASAPLPLIMLMLPPHPHDMPPPLPHLLQPYPCLISSTAYHAHAPSALSQYASVTTIPCPPSPLALTMLTLRKHPPHIPPTLPPHDSTSLRLTMLRLLH</sequence>
<dbReference type="Proteomes" id="UP000765509">
    <property type="component" value="Unassembled WGS sequence"/>
</dbReference>
<gene>
    <name evidence="1" type="ORF">O181_057062</name>
</gene>